<keyword evidence="4" id="KW-0496">Mitochondrion</keyword>
<dbReference type="Proteomes" id="UP000286510">
    <property type="component" value="Unassembled WGS sequence"/>
</dbReference>
<protein>
    <recommendedName>
        <fullName evidence="7">HIG1 domain-containing protein</fullName>
    </recommendedName>
</protein>
<gene>
    <name evidence="9" type="ORF">DYB25_002966</name>
    <name evidence="14" type="ORF">DYB26_007226</name>
    <name evidence="10" type="ORF">DYB30_005995</name>
    <name evidence="13" type="ORF">DYB31_012779</name>
    <name evidence="11" type="ORF">DYB34_005500</name>
    <name evidence="8" type="ORF">DYB36_009926</name>
    <name evidence="12" type="ORF">DYB38_002602</name>
</gene>
<dbReference type="PANTHER" id="PTHR12297:SF3">
    <property type="entry name" value="HIG1 DOMAIN FAMILY MEMBER 1A"/>
    <property type="match status" value="1"/>
</dbReference>
<evidence type="ECO:0000313" key="16">
    <source>
        <dbReference type="Proteomes" id="UP000265716"/>
    </source>
</evidence>
<evidence type="ECO:0000256" key="3">
    <source>
        <dbReference type="ARBA" id="ARBA00022989"/>
    </source>
</evidence>
<comment type="subcellular location">
    <subcellularLocation>
        <location evidence="1">Mitochondrion membrane</location>
    </subcellularLocation>
</comment>
<evidence type="ECO:0000256" key="5">
    <source>
        <dbReference type="ARBA" id="ARBA00023136"/>
    </source>
</evidence>
<proteinExistence type="predicted"/>
<dbReference type="EMBL" id="QUTF01017492">
    <property type="protein sequence ID" value="RHZ04262.1"/>
    <property type="molecule type" value="Genomic_DNA"/>
</dbReference>
<dbReference type="EMBL" id="QUTC01000715">
    <property type="protein sequence ID" value="RHY77991.1"/>
    <property type="molecule type" value="Genomic_DNA"/>
</dbReference>
<dbReference type="InterPro" id="IPR050355">
    <property type="entry name" value="RCF1"/>
</dbReference>
<name>A0A397BFJ3_APHAT</name>
<dbReference type="GO" id="GO:0031966">
    <property type="term" value="C:mitochondrial membrane"/>
    <property type="evidence" value="ECO:0007669"/>
    <property type="project" value="UniProtKB-SubCell"/>
</dbReference>
<dbReference type="Proteomes" id="UP000265716">
    <property type="component" value="Unassembled WGS sequence"/>
</dbReference>
<evidence type="ECO:0000313" key="15">
    <source>
        <dbReference type="Proteomes" id="UP000265427"/>
    </source>
</evidence>
<evidence type="ECO:0000313" key="19">
    <source>
        <dbReference type="Proteomes" id="UP000266643"/>
    </source>
</evidence>
<reference evidence="15 16" key="1">
    <citation type="submission" date="2018-08" db="EMBL/GenBank/DDBJ databases">
        <title>Aphanomyces genome sequencing and annotation.</title>
        <authorList>
            <person name="Minardi D."/>
            <person name="Oidtmann B."/>
            <person name="Van Der Giezen M."/>
            <person name="Studholme D.J."/>
        </authorList>
    </citation>
    <scope>NUCLEOTIDE SEQUENCE [LARGE SCALE GENOMIC DNA]</scope>
    <source>
        <strain evidence="13 17">197901</strain>
        <strain evidence="10 19">D2</strain>
        <strain evidence="14 21">FDL457</strain>
        <strain evidence="8 15">Kv</strain>
        <strain evidence="12 16">SA</strain>
        <strain evidence="11 20">Si</strain>
        <strain evidence="9 18">Yx</strain>
    </source>
</reference>
<comment type="caution">
    <text evidence="8">The sequence shown here is derived from an EMBL/GenBank/DDBJ whole genome shotgun (WGS) entry which is preliminary data.</text>
</comment>
<evidence type="ECO:0000313" key="17">
    <source>
        <dbReference type="Proteomes" id="UP000266196"/>
    </source>
</evidence>
<dbReference type="Gene3D" id="6.10.140.1320">
    <property type="match status" value="1"/>
</dbReference>
<dbReference type="EMBL" id="QUTA01004236">
    <property type="protein sequence ID" value="RHY20527.1"/>
    <property type="molecule type" value="Genomic_DNA"/>
</dbReference>
<sequence length="106" mass="11353">MNQESGVDKIKRKFRENPFVPLGAVVTTVVLIGGMRTFMVGGDSRTQQKYMRARVIAQGATVVAVALGTVLYDKNSVARKWLAENGIVFPGDTATTPPPPTATTST</sequence>
<dbReference type="Proteomes" id="UP000266196">
    <property type="component" value="Unassembled WGS sequence"/>
</dbReference>
<organism evidence="8 15">
    <name type="scientific">Aphanomyces astaci</name>
    <name type="common">Crayfish plague agent</name>
    <dbReference type="NCBI Taxonomy" id="112090"/>
    <lineage>
        <taxon>Eukaryota</taxon>
        <taxon>Sar</taxon>
        <taxon>Stramenopiles</taxon>
        <taxon>Oomycota</taxon>
        <taxon>Saprolegniomycetes</taxon>
        <taxon>Saprolegniales</taxon>
        <taxon>Verrucalvaceae</taxon>
        <taxon>Aphanomyces</taxon>
    </lineage>
</organism>
<evidence type="ECO:0000313" key="8">
    <source>
        <dbReference type="EMBL" id="RHY16697.1"/>
    </source>
</evidence>
<evidence type="ECO:0000256" key="6">
    <source>
        <dbReference type="SAM" id="Phobius"/>
    </source>
</evidence>
<dbReference type="VEuPathDB" id="FungiDB:H257_09137"/>
<dbReference type="Proteomes" id="UP000265427">
    <property type="component" value="Unassembled WGS sequence"/>
</dbReference>
<dbReference type="Proteomes" id="UP000266643">
    <property type="component" value="Unassembled WGS sequence"/>
</dbReference>
<dbReference type="InterPro" id="IPR007667">
    <property type="entry name" value="Hypoxia_induced_domain"/>
</dbReference>
<evidence type="ECO:0000313" key="13">
    <source>
        <dbReference type="EMBL" id="RHY95455.1"/>
    </source>
</evidence>
<evidence type="ECO:0000313" key="12">
    <source>
        <dbReference type="EMBL" id="RHY77991.1"/>
    </source>
</evidence>
<evidence type="ECO:0000313" key="10">
    <source>
        <dbReference type="EMBL" id="RHY60861.1"/>
    </source>
</evidence>
<dbReference type="EMBL" id="QUTD01005580">
    <property type="protein sequence ID" value="RHY60861.1"/>
    <property type="molecule type" value="Genomic_DNA"/>
</dbReference>
<dbReference type="AlphaFoldDB" id="A0A397BFJ3"/>
<evidence type="ECO:0000313" key="18">
    <source>
        <dbReference type="Proteomes" id="UP000266239"/>
    </source>
</evidence>
<dbReference type="PANTHER" id="PTHR12297">
    <property type="entry name" value="HYPOXIA-INDUCBILE GENE 1 HIG1 -RELATED"/>
    <property type="match status" value="1"/>
</dbReference>
<accession>A0A397BFJ3</accession>
<keyword evidence="5 6" id="KW-0472">Membrane</keyword>
<keyword evidence="2 6" id="KW-0812">Transmembrane</keyword>
<evidence type="ECO:0000256" key="2">
    <source>
        <dbReference type="ARBA" id="ARBA00022692"/>
    </source>
</evidence>
<feature type="transmembrane region" description="Helical" evidence="6">
    <location>
        <begin position="51"/>
        <end position="72"/>
    </location>
</feature>
<dbReference type="Proteomes" id="UP000266239">
    <property type="component" value="Unassembled WGS sequence"/>
</dbReference>
<dbReference type="Proteomes" id="UP000283543">
    <property type="component" value="Unassembled WGS sequence"/>
</dbReference>
<dbReference type="EMBL" id="QUTB01003372">
    <property type="protein sequence ID" value="RHY68337.1"/>
    <property type="molecule type" value="Genomic_DNA"/>
</dbReference>
<evidence type="ECO:0000313" key="21">
    <source>
        <dbReference type="Proteomes" id="UP000286510"/>
    </source>
</evidence>
<feature type="domain" description="HIG1" evidence="7">
    <location>
        <begin position="1"/>
        <end position="83"/>
    </location>
</feature>
<evidence type="ECO:0000313" key="9">
    <source>
        <dbReference type="EMBL" id="RHY20527.1"/>
    </source>
</evidence>
<evidence type="ECO:0000259" key="7">
    <source>
        <dbReference type="PROSITE" id="PS51503"/>
    </source>
</evidence>
<evidence type="ECO:0000313" key="20">
    <source>
        <dbReference type="Proteomes" id="UP000283543"/>
    </source>
</evidence>
<feature type="transmembrane region" description="Helical" evidence="6">
    <location>
        <begin position="19"/>
        <end position="39"/>
    </location>
</feature>
<keyword evidence="3 6" id="KW-1133">Transmembrane helix</keyword>
<dbReference type="EMBL" id="QUTE01016841">
    <property type="protein sequence ID" value="RHY95455.1"/>
    <property type="molecule type" value="Genomic_DNA"/>
</dbReference>
<evidence type="ECO:0000313" key="14">
    <source>
        <dbReference type="EMBL" id="RHZ04262.1"/>
    </source>
</evidence>
<evidence type="ECO:0000256" key="4">
    <source>
        <dbReference type="ARBA" id="ARBA00023128"/>
    </source>
</evidence>
<dbReference type="PROSITE" id="PS51503">
    <property type="entry name" value="HIG1"/>
    <property type="match status" value="1"/>
</dbReference>
<evidence type="ECO:0000256" key="1">
    <source>
        <dbReference type="ARBA" id="ARBA00004325"/>
    </source>
</evidence>
<dbReference type="Pfam" id="PF04588">
    <property type="entry name" value="HIG_1_N"/>
    <property type="match status" value="1"/>
</dbReference>
<dbReference type="EMBL" id="QUSZ01003901">
    <property type="protein sequence ID" value="RHY16697.1"/>
    <property type="molecule type" value="Genomic_DNA"/>
</dbReference>
<evidence type="ECO:0000313" key="11">
    <source>
        <dbReference type="EMBL" id="RHY68337.1"/>
    </source>
</evidence>